<dbReference type="EMBL" id="UYSL01004338">
    <property type="protein sequence ID" value="VDL66726.1"/>
    <property type="molecule type" value="Genomic_DNA"/>
</dbReference>
<dbReference type="WBParaSite" id="NBR_0000313601-mRNA-1">
    <property type="protein sequence ID" value="NBR_0000313601-mRNA-1"/>
    <property type="gene ID" value="NBR_0000313601"/>
</dbReference>
<name>A0A0N4XKT4_NIPBR</name>
<proteinExistence type="predicted"/>
<organism evidence="3">
    <name type="scientific">Nippostrongylus brasiliensis</name>
    <name type="common">Rat hookworm</name>
    <dbReference type="NCBI Taxonomy" id="27835"/>
    <lineage>
        <taxon>Eukaryota</taxon>
        <taxon>Metazoa</taxon>
        <taxon>Ecdysozoa</taxon>
        <taxon>Nematoda</taxon>
        <taxon>Chromadorea</taxon>
        <taxon>Rhabditida</taxon>
        <taxon>Rhabditina</taxon>
        <taxon>Rhabditomorpha</taxon>
        <taxon>Strongyloidea</taxon>
        <taxon>Heligmosomidae</taxon>
        <taxon>Nippostrongylus</taxon>
    </lineage>
</organism>
<reference evidence="3" key="1">
    <citation type="submission" date="2017-02" db="UniProtKB">
        <authorList>
            <consortium name="WormBaseParasite"/>
        </authorList>
    </citation>
    <scope>IDENTIFICATION</scope>
</reference>
<evidence type="ECO:0000313" key="2">
    <source>
        <dbReference type="Proteomes" id="UP000271162"/>
    </source>
</evidence>
<dbReference type="AlphaFoldDB" id="A0A0N4XKT4"/>
<evidence type="ECO:0000313" key="3">
    <source>
        <dbReference type="WBParaSite" id="NBR_0000313601-mRNA-1"/>
    </source>
</evidence>
<sequence length="190" mass="21193">MKTAEVNVAELVHNVDQFETAVKSEPMSDEENGGCSDGFNNTNMYRAPCEPRPCHSSLPNAEERWMKGPDPLLSRRYFLVQGDQLMKLFKFCPECGSRLDGASLNADGTAAVVDFVCRQCNPTSPTKQWESQPRLVPLAKDIHYRGNVSACVAAITTGVQFEVGFERHSRLIDHHLVAFPCSSLRGYKNR</sequence>
<dbReference type="Proteomes" id="UP000271162">
    <property type="component" value="Unassembled WGS sequence"/>
</dbReference>
<gene>
    <name evidence="1" type="ORF">NBR_LOCUS3137</name>
</gene>
<evidence type="ECO:0000313" key="1">
    <source>
        <dbReference type="EMBL" id="VDL66726.1"/>
    </source>
</evidence>
<keyword evidence="2" id="KW-1185">Reference proteome</keyword>
<accession>A0A0N4XKT4</accession>
<protein>
    <submittedName>
        <fullName evidence="3">Mut7-C domain-containing protein</fullName>
    </submittedName>
</protein>
<reference evidence="1 2" key="2">
    <citation type="submission" date="2018-11" db="EMBL/GenBank/DDBJ databases">
        <authorList>
            <consortium name="Pathogen Informatics"/>
        </authorList>
    </citation>
    <scope>NUCLEOTIDE SEQUENCE [LARGE SCALE GENOMIC DNA]</scope>
</reference>